<organism evidence="2 3">
    <name type="scientific">Xanthomonas campestris pv. phaseoli</name>
    <dbReference type="NCBI Taxonomy" id="317013"/>
    <lineage>
        <taxon>Bacteria</taxon>
        <taxon>Pseudomonadati</taxon>
        <taxon>Pseudomonadota</taxon>
        <taxon>Gammaproteobacteria</taxon>
        <taxon>Lysobacterales</taxon>
        <taxon>Lysobacteraceae</taxon>
        <taxon>Xanthomonas</taxon>
    </lineage>
</organism>
<comment type="caution">
    <text evidence="2">The sequence shown here is derived from an EMBL/GenBank/DDBJ whole genome shotgun (WGS) entry which is preliminary data.</text>
</comment>
<dbReference type="AlphaFoldDB" id="A0A7Z7J4Z3"/>
<evidence type="ECO:0000256" key="1">
    <source>
        <dbReference type="SAM" id="MobiDB-lite"/>
    </source>
</evidence>
<feature type="region of interest" description="Disordered" evidence="1">
    <location>
        <begin position="47"/>
        <end position="72"/>
    </location>
</feature>
<protein>
    <submittedName>
        <fullName evidence="2">Uncharacterized protein</fullName>
    </submittedName>
</protein>
<dbReference type="Proteomes" id="UP000234345">
    <property type="component" value="Unassembled WGS sequence"/>
</dbReference>
<accession>A0A7Z7J4Z3</accession>
<proteinExistence type="predicted"/>
<reference evidence="2 3" key="1">
    <citation type="submission" date="2017-10" db="EMBL/GenBank/DDBJ databases">
        <authorList>
            <person name="Regsiter A."/>
            <person name="William W."/>
        </authorList>
    </citation>
    <scope>NUCLEOTIDE SEQUENCE [LARGE SCALE GENOMIC DNA]</scope>
    <source>
        <strain evidence="2 3">CFBP6991</strain>
    </source>
</reference>
<evidence type="ECO:0000313" key="2">
    <source>
        <dbReference type="EMBL" id="SOO26141.1"/>
    </source>
</evidence>
<name>A0A7Z7J4Z3_XANCH</name>
<sequence>MRLCHVRGMGARAVLAARLVTRAAGAYNRRPYWQQLPRSFECSRAMSDWKPTTPNWPRPSLLKPAARRITSS</sequence>
<dbReference type="EMBL" id="OCZC01000080">
    <property type="protein sequence ID" value="SOO26141.1"/>
    <property type="molecule type" value="Genomic_DNA"/>
</dbReference>
<evidence type="ECO:0000313" key="3">
    <source>
        <dbReference type="Proteomes" id="UP000234345"/>
    </source>
</evidence>
<gene>
    <name evidence="2" type="ORF">XFF6991_520115</name>
</gene>